<feature type="compositionally biased region" description="Low complexity" evidence="1">
    <location>
        <begin position="73"/>
        <end position="117"/>
    </location>
</feature>
<feature type="compositionally biased region" description="Polar residues" evidence="1">
    <location>
        <begin position="901"/>
        <end position="919"/>
    </location>
</feature>
<evidence type="ECO:0000313" key="2">
    <source>
        <dbReference type="EMBL" id="OAQ35660.1"/>
    </source>
</evidence>
<feature type="compositionally biased region" description="Acidic residues" evidence="1">
    <location>
        <begin position="162"/>
        <end position="176"/>
    </location>
</feature>
<feature type="compositionally biased region" description="Polar residues" evidence="1">
    <location>
        <begin position="224"/>
        <end position="235"/>
    </location>
</feature>
<feature type="compositionally biased region" description="Low complexity" evidence="1">
    <location>
        <begin position="561"/>
        <end position="583"/>
    </location>
</feature>
<gene>
    <name evidence="2" type="ORF">K457DRAFT_894034</name>
</gene>
<name>A0A197KDT1_9FUNG</name>
<dbReference type="OrthoDB" id="2425204at2759"/>
<feature type="compositionally biased region" description="Low complexity" evidence="1">
    <location>
        <begin position="745"/>
        <end position="760"/>
    </location>
</feature>
<feature type="compositionally biased region" description="Basic and acidic residues" evidence="1">
    <location>
        <begin position="424"/>
        <end position="437"/>
    </location>
</feature>
<feature type="compositionally biased region" description="Low complexity" evidence="1">
    <location>
        <begin position="815"/>
        <end position="828"/>
    </location>
</feature>
<proteinExistence type="predicted"/>
<feature type="compositionally biased region" description="Low complexity" evidence="1">
    <location>
        <begin position="630"/>
        <end position="646"/>
    </location>
</feature>
<feature type="compositionally biased region" description="Low complexity" evidence="1">
    <location>
        <begin position="840"/>
        <end position="849"/>
    </location>
</feature>
<feature type="region of interest" description="Disordered" evidence="1">
    <location>
        <begin position="162"/>
        <end position="275"/>
    </location>
</feature>
<feature type="region of interest" description="Disordered" evidence="1">
    <location>
        <begin position="725"/>
        <end position="857"/>
    </location>
</feature>
<keyword evidence="3" id="KW-1185">Reference proteome</keyword>
<feature type="region of interest" description="Disordered" evidence="1">
    <location>
        <begin position="885"/>
        <end position="924"/>
    </location>
</feature>
<feature type="region of interest" description="Disordered" evidence="1">
    <location>
        <begin position="1"/>
        <end position="124"/>
    </location>
</feature>
<accession>A0A197KDT1</accession>
<dbReference type="EMBL" id="KV442013">
    <property type="protein sequence ID" value="OAQ35660.1"/>
    <property type="molecule type" value="Genomic_DNA"/>
</dbReference>
<organism evidence="2 3">
    <name type="scientific">Linnemannia elongata AG-77</name>
    <dbReference type="NCBI Taxonomy" id="1314771"/>
    <lineage>
        <taxon>Eukaryota</taxon>
        <taxon>Fungi</taxon>
        <taxon>Fungi incertae sedis</taxon>
        <taxon>Mucoromycota</taxon>
        <taxon>Mortierellomycotina</taxon>
        <taxon>Mortierellomycetes</taxon>
        <taxon>Mortierellales</taxon>
        <taxon>Mortierellaceae</taxon>
        <taxon>Linnemannia</taxon>
    </lineage>
</organism>
<feature type="compositionally biased region" description="Polar residues" evidence="1">
    <location>
        <begin position="803"/>
        <end position="814"/>
    </location>
</feature>
<feature type="compositionally biased region" description="Polar residues" evidence="1">
    <location>
        <begin position="669"/>
        <end position="688"/>
    </location>
</feature>
<feature type="region of interest" description="Disordered" evidence="1">
    <location>
        <begin position="379"/>
        <end position="705"/>
    </location>
</feature>
<dbReference type="Proteomes" id="UP000078512">
    <property type="component" value="Unassembled WGS sequence"/>
</dbReference>
<feature type="compositionally biased region" description="Polar residues" evidence="1">
    <location>
        <begin position="243"/>
        <end position="275"/>
    </location>
</feature>
<reference evidence="2 3" key="1">
    <citation type="submission" date="2016-05" db="EMBL/GenBank/DDBJ databases">
        <title>Genome sequencing reveals origins of a unique bacterial endosymbiosis in the earliest lineages of terrestrial Fungi.</title>
        <authorList>
            <consortium name="DOE Joint Genome Institute"/>
            <person name="Uehling J."/>
            <person name="Gryganskyi A."/>
            <person name="Hameed K."/>
            <person name="Tschaplinski T."/>
            <person name="Misztal P."/>
            <person name="Wu S."/>
            <person name="Desiro A."/>
            <person name="Vande Pol N."/>
            <person name="Du Z.-Y."/>
            <person name="Zienkiewicz A."/>
            <person name="Zienkiewicz K."/>
            <person name="Morin E."/>
            <person name="Tisserant E."/>
            <person name="Splivallo R."/>
            <person name="Hainaut M."/>
            <person name="Henrissat B."/>
            <person name="Ohm R."/>
            <person name="Kuo A."/>
            <person name="Yan J."/>
            <person name="Lipzen A."/>
            <person name="Nolan M."/>
            <person name="Labutti K."/>
            <person name="Barry K."/>
            <person name="Goldstein A."/>
            <person name="Labbe J."/>
            <person name="Schadt C."/>
            <person name="Tuskan G."/>
            <person name="Grigoriev I."/>
            <person name="Martin F."/>
            <person name="Vilgalys R."/>
            <person name="Bonito G."/>
        </authorList>
    </citation>
    <scope>NUCLEOTIDE SEQUENCE [LARGE SCALE GENOMIC DNA]</scope>
    <source>
        <strain evidence="2 3">AG-77</strain>
    </source>
</reference>
<feature type="compositionally biased region" description="Basic residues" evidence="1">
    <location>
        <begin position="512"/>
        <end position="521"/>
    </location>
</feature>
<protein>
    <submittedName>
        <fullName evidence="2">Uncharacterized protein</fullName>
    </submittedName>
</protein>
<feature type="compositionally biased region" description="Low complexity" evidence="1">
    <location>
        <begin position="529"/>
        <end position="540"/>
    </location>
</feature>
<feature type="compositionally biased region" description="Low complexity" evidence="1">
    <location>
        <begin position="37"/>
        <end position="60"/>
    </location>
</feature>
<feature type="compositionally biased region" description="Basic residues" evidence="1">
    <location>
        <begin position="204"/>
        <end position="213"/>
    </location>
</feature>
<feature type="compositionally biased region" description="Basic and acidic residues" evidence="1">
    <location>
        <begin position="601"/>
        <end position="610"/>
    </location>
</feature>
<sequence>MLSALSPSSISNAANNNHPSVDAPSIKPSSAMMDHANSNSNNNNNSNIPNSSNSPYNESSGMVRGSPGKDYSTESSSSTTAAVHPLSVSNSSSPSFSSRPLPQQPQQQQQHRSQTPTMVSTPTFQHQQLVKIKSEHGLTSPHLQQHQHLHQQQQLNAPDIIMTDEDGDEDEDEAGGDSERPTPSPMLPNAETMDEDEDGDHGRGPHHPHHHHSQQQEKTPLMVDTSSGAIRSHTNGPRGAQMTMASPNMTATPSTATLTPDSGATNSSSRRPSLRTMTATLPRSALQEETIALFKQYRNLIPCAKCFSRNTIQRDGMSDGNLRFKCRPPVSMSLICNKSYSESKIRNMIAGVVYGHSLPESGTPTSAASSENVLALALPPNMTKSGSGRRPSQKYTDANMTPDLQQSHTFQDDHHSQHNHYRDHKGDEHDQYQEHGRAQQGGGYEETGDERGGRPGSRRPSSAMASHPRRPSLIGQESPMMDYEESTMMGPPSGHLQVPNTPPMEGEDPRMYRPHSAHGHRPLTPVNAPPSAASSSNASNLGSRQGAPKLHHSHSHPNIGQQRHQQYLDQQRHIQQQQQQPRQVVRIEPALPHHGQGSDFSRSEMAERRFSHPAALQRSPSSKYLPVAPNNTALSPALSSSSQTSPRYESVQAPASSAGPGGRYEETHGQGSYYSRRMSQPHPSSQRPYGQLPPPPAGSSHRYDRRASEVDEYNYQHLRQYERLNASTMRGGHPLKSKISPKQYSPPRSSDSSLSAQQRDGPVPALSSSATYAGKPGYPPSSSPSMNSNVQGLRTPQAEPMRSSHSMSSIEAPNSATSGAASAGASGSRHAYQTPRQQASSSSVYYHQPSSRDDLEIRDTYTLDDSRGDQSPEDADGRQYARMRQGFRKPGMSPSIRRLGSSPNLYTAGSMTAPTSSSPAKDLNSALPRNAIKLTCFPSAVTASKDLPVDSQAPGVSSVDDDLDMKMSQSSKVVIEITQPRSTFDRSSSSSSLSGFDDVPRPLHLSTSSGHPYRALRHAVSQPNLLVRNSSSVLERRRRSVSPSGSGRDGIDGNSGEDGFGSSKKRRADSLSRDEDVVTSTPSSSSVAEAAAAAVVAAAANAARQNSSTAGGVQIIGHDYSKKDVIGLGVVMDDDTTTSTNGCNSPMIDALDVARASSYVSLEDQKELGIDYSLFTRVETAAWRILIPPNVTASFRSDDFGLTLKPKAISEAAASASMASPTSAAAGGCAEITPLVAPMAAISTSETEDEEAEKEQVESVEHEKARVEDDEGMDVVMEADEEEELMTTTTVTTTTLTTEAHDDAVAAVSVNSREEVMAEDD</sequence>
<feature type="region of interest" description="Disordered" evidence="1">
    <location>
        <begin position="977"/>
        <end position="1010"/>
    </location>
</feature>
<evidence type="ECO:0000256" key="1">
    <source>
        <dbReference type="SAM" id="MobiDB-lite"/>
    </source>
</evidence>
<feature type="compositionally biased region" description="Polar residues" evidence="1">
    <location>
        <begin position="393"/>
        <end position="409"/>
    </location>
</feature>
<feature type="region of interest" description="Disordered" evidence="1">
    <location>
        <begin position="1027"/>
        <end position="1084"/>
    </location>
</feature>
<feature type="compositionally biased region" description="Low complexity" evidence="1">
    <location>
        <begin position="1"/>
        <end position="20"/>
    </location>
</feature>
<evidence type="ECO:0000313" key="3">
    <source>
        <dbReference type="Proteomes" id="UP000078512"/>
    </source>
</evidence>